<feature type="region of interest" description="Disordered" evidence="4">
    <location>
        <begin position="388"/>
        <end position="421"/>
    </location>
</feature>
<proteinExistence type="predicted"/>
<evidence type="ECO:0000256" key="2">
    <source>
        <dbReference type="ARBA" id="ARBA00022737"/>
    </source>
</evidence>
<keyword evidence="3" id="KW-1015">Disulfide bond</keyword>
<dbReference type="PANTHER" id="PTHR46093:SF18">
    <property type="entry name" value="FIBRONECTIN TYPE-III DOMAIN-CONTAINING PROTEIN"/>
    <property type="match status" value="1"/>
</dbReference>
<protein>
    <recommendedName>
        <fullName evidence="6">EGF-like domain-containing protein</fullName>
    </recommendedName>
</protein>
<feature type="region of interest" description="Disordered" evidence="4">
    <location>
        <begin position="251"/>
        <end position="282"/>
    </location>
</feature>
<dbReference type="PROSITE" id="PS00022">
    <property type="entry name" value="EGF_1"/>
    <property type="match status" value="2"/>
</dbReference>
<evidence type="ECO:0000256" key="5">
    <source>
        <dbReference type="SAM" id="SignalP"/>
    </source>
</evidence>
<dbReference type="EMBL" id="HBIO01015384">
    <property type="protein sequence ID" value="CAE0467018.1"/>
    <property type="molecule type" value="Transcribed_RNA"/>
</dbReference>
<reference evidence="7" key="1">
    <citation type="submission" date="2021-01" db="EMBL/GenBank/DDBJ databases">
        <authorList>
            <person name="Corre E."/>
            <person name="Pelletier E."/>
            <person name="Niang G."/>
            <person name="Scheremetjew M."/>
            <person name="Finn R."/>
            <person name="Kale V."/>
            <person name="Holt S."/>
            <person name="Cochrane G."/>
            <person name="Meng A."/>
            <person name="Brown T."/>
            <person name="Cohen L."/>
        </authorList>
    </citation>
    <scope>NUCLEOTIDE SEQUENCE</scope>
    <source>
        <strain evidence="7">MM31A-1</strain>
    </source>
</reference>
<accession>A0A7S3Q642</accession>
<feature type="region of interest" description="Disordered" evidence="4">
    <location>
        <begin position="164"/>
        <end position="192"/>
    </location>
</feature>
<evidence type="ECO:0000256" key="4">
    <source>
        <dbReference type="SAM" id="MobiDB-lite"/>
    </source>
</evidence>
<dbReference type="Pfam" id="PF23106">
    <property type="entry name" value="EGF_Teneurin"/>
    <property type="match status" value="1"/>
</dbReference>
<dbReference type="Gene3D" id="2.10.25.10">
    <property type="entry name" value="Laminin"/>
    <property type="match status" value="1"/>
</dbReference>
<keyword evidence="1" id="KW-0880">Kelch repeat</keyword>
<dbReference type="PROSITE" id="PS50026">
    <property type="entry name" value="EGF_3"/>
    <property type="match status" value="1"/>
</dbReference>
<keyword evidence="5" id="KW-0732">Signal</keyword>
<evidence type="ECO:0000256" key="1">
    <source>
        <dbReference type="ARBA" id="ARBA00022441"/>
    </source>
</evidence>
<dbReference type="SUPFAM" id="SSF117281">
    <property type="entry name" value="Kelch motif"/>
    <property type="match status" value="1"/>
</dbReference>
<dbReference type="AlphaFoldDB" id="A0A7S3Q642"/>
<dbReference type="InterPro" id="IPR015915">
    <property type="entry name" value="Kelch-typ_b-propeller"/>
</dbReference>
<dbReference type="PANTHER" id="PTHR46093">
    <property type="entry name" value="ACYL-COA-BINDING DOMAIN-CONTAINING PROTEIN 5"/>
    <property type="match status" value="1"/>
</dbReference>
<name>A0A7S3Q642_9STRA</name>
<evidence type="ECO:0000313" key="7">
    <source>
        <dbReference type="EMBL" id="CAE0467018.1"/>
    </source>
</evidence>
<keyword evidence="3" id="KW-0245">EGF-like domain</keyword>
<feature type="disulfide bond" evidence="3">
    <location>
        <begin position="1009"/>
        <end position="1019"/>
    </location>
</feature>
<feature type="domain" description="EGF-like" evidence="6">
    <location>
        <begin position="1005"/>
        <end position="1040"/>
    </location>
</feature>
<keyword evidence="2" id="KW-0677">Repeat</keyword>
<feature type="compositionally biased region" description="Acidic residues" evidence="4">
    <location>
        <begin position="253"/>
        <end position="273"/>
    </location>
</feature>
<feature type="compositionally biased region" description="Basic residues" evidence="4">
    <location>
        <begin position="1"/>
        <end position="11"/>
    </location>
</feature>
<feature type="signal peptide" evidence="5">
    <location>
        <begin position="1"/>
        <end position="39"/>
    </location>
</feature>
<dbReference type="PROSITE" id="PS01186">
    <property type="entry name" value="EGF_2"/>
    <property type="match status" value="2"/>
</dbReference>
<feature type="compositionally biased region" description="Basic and acidic residues" evidence="4">
    <location>
        <begin position="169"/>
        <end position="178"/>
    </location>
</feature>
<feature type="compositionally biased region" description="Basic and acidic residues" evidence="4">
    <location>
        <begin position="411"/>
        <end position="421"/>
    </location>
</feature>
<evidence type="ECO:0000259" key="6">
    <source>
        <dbReference type="PROSITE" id="PS50026"/>
    </source>
</evidence>
<dbReference type="InterPro" id="IPR000742">
    <property type="entry name" value="EGF"/>
</dbReference>
<feature type="region of interest" description="Disordered" evidence="4">
    <location>
        <begin position="1"/>
        <end position="20"/>
    </location>
</feature>
<gene>
    <name evidence="7" type="ORF">CDEB00056_LOCUS11870</name>
</gene>
<organism evidence="7">
    <name type="scientific">Chaetoceros debilis</name>
    <dbReference type="NCBI Taxonomy" id="122233"/>
    <lineage>
        <taxon>Eukaryota</taxon>
        <taxon>Sar</taxon>
        <taxon>Stramenopiles</taxon>
        <taxon>Ochrophyta</taxon>
        <taxon>Bacillariophyta</taxon>
        <taxon>Coscinodiscophyceae</taxon>
        <taxon>Chaetocerotophycidae</taxon>
        <taxon>Chaetocerotales</taxon>
        <taxon>Chaetocerotaceae</taxon>
        <taxon>Chaetoceros</taxon>
    </lineage>
</organism>
<feature type="disulfide bond" evidence="3">
    <location>
        <begin position="1030"/>
        <end position="1039"/>
    </location>
</feature>
<dbReference type="Gene3D" id="2.60.120.260">
    <property type="entry name" value="Galactose-binding domain-like"/>
    <property type="match status" value="1"/>
</dbReference>
<sequence length="1115" mass="126578">MESRKRQRSKSKSNGNHHPSRRSCLVWIILPVLLPATHAWQKWNYTNFPTDDWRDIHGYAHGPRGRHGHSMVVFNDTAVVMFGGRSNDRHVPHVARTYEMMEDNGVFTFETYEDKPLLEEYAGDNDDDEFCRPDKTCVPLVNASSGNSEACSYSWHHLMSDDDDDNADDYNHNDKKTNTGDSSMPMPKSMSAKEKVQMEKVCGFTTSGLFFNDVWIYDLHCERSERYKNSDLPCEDDGWRILHPGKRYGGCQDVDDNDNVDEASDNDDDDDGDSSNLNLTGRRKCETPSERWGHSAAMMNDTTMLIYGGYSQECEDYCSDVWTFDLLKLQWERLSIDADPIGIGTGRETETDDEIDPDESILLDNAYTSSIGPGRRWKFSMISVSNTTTTMQDQDRSSKSTPSESADDDHNDNSNDDDQHKSTQNSIIVFGGHRLWHGFADDNSEENLWENVDKFPKGGYLSDLWILEQTQRKKNDTDTIAEWSWTWTEVMPKEVCVSNPGIAWEDRNRVLCRIFWPRERSGHAVSYDKERNRMWVHGGYTAKYPYPSSTSAGSDVGVKGRREKGSTPFASHSFYLDDLWYYDIESGFWKEIIPIDNVFPKMRTDHLMINSGNILILNGGYSDNKYFNDTWYYYIDENKWLEKTEHVHAHFPSDCTDDVDEVKNDDQCIELDFPLPLQRSSEIGYNIGYQEILPFQQQPGYTPDDQHPLYFGIVFDADIFLSSLRDKYETDAEYDDDGNRVWLQSSSSSSLFAVLDGTPIAPFAATGPRQFARKRRMPFNSTLTLDVWEWCLSVQGNPTRNRLIDGKLGRGNESVFIPQLRRQTAGWDGCRELRWIRPSSRSGHKGVLIEKFNRIVVYGGLSYKDVDNAAGIHPSTDAMNETFDTIVVDDMWTYGIDSCPRDCSSQGLCTDGFCQCDTGFYGLDCSNITCPGSLCYYDDDHVQHCEHCCFDGFDHDSTDVDYVSGIGKSPCKTLEEGGFTGHSNGVCDGFGSCQCAPPFLGEDCSIRDCPDNCNDNGYCSLEFPMSRCICNDGYKGNACQHIECMNNCSYPNGECDYSTGACECNALRSPYNLSHIYAYWEGVDCSFLTPWCGSSRMQQGVAIAVIFLITAVVLI</sequence>
<dbReference type="Gene3D" id="2.120.10.80">
    <property type="entry name" value="Kelch-type beta propeller"/>
    <property type="match status" value="2"/>
</dbReference>
<comment type="caution">
    <text evidence="3">Lacks conserved residue(s) required for the propagation of feature annotation.</text>
</comment>
<feature type="chain" id="PRO_5030655106" description="EGF-like domain-containing protein" evidence="5">
    <location>
        <begin position="40"/>
        <end position="1115"/>
    </location>
</feature>
<evidence type="ECO:0000256" key="3">
    <source>
        <dbReference type="PROSITE-ProRule" id="PRU00076"/>
    </source>
</evidence>